<evidence type="ECO:0000256" key="1">
    <source>
        <dbReference type="SAM" id="Phobius"/>
    </source>
</evidence>
<organism evidence="3 4">
    <name type="scientific">Candidatus Accumulibacter aalborgensis</name>
    <dbReference type="NCBI Taxonomy" id="1860102"/>
    <lineage>
        <taxon>Bacteria</taxon>
        <taxon>Pseudomonadati</taxon>
        <taxon>Pseudomonadota</taxon>
        <taxon>Betaproteobacteria</taxon>
        <taxon>Candidatus Accumulibacter</taxon>
    </lineage>
</organism>
<proteinExistence type="predicted"/>
<dbReference type="EMBL" id="FLQX01000094">
    <property type="protein sequence ID" value="SBT05160.1"/>
    <property type="molecule type" value="Genomic_DNA"/>
</dbReference>
<dbReference type="Gene3D" id="3.40.50.1820">
    <property type="entry name" value="alpha/beta hydrolase"/>
    <property type="match status" value="1"/>
</dbReference>
<dbReference type="InterPro" id="IPR022742">
    <property type="entry name" value="Hydrolase_4"/>
</dbReference>
<name>A0A1A8XJ41_9PROT</name>
<dbReference type="STRING" id="1860102.ACCAA_20197"/>
<dbReference type="GO" id="GO:0016787">
    <property type="term" value="F:hydrolase activity"/>
    <property type="evidence" value="ECO:0007669"/>
    <property type="project" value="UniProtKB-KW"/>
</dbReference>
<feature type="domain" description="Serine aminopeptidase S33" evidence="2">
    <location>
        <begin position="112"/>
        <end position="226"/>
    </location>
</feature>
<keyword evidence="1" id="KW-0472">Membrane</keyword>
<keyword evidence="4" id="KW-1185">Reference proteome</keyword>
<dbReference type="Proteomes" id="UP000199169">
    <property type="component" value="Unassembled WGS sequence"/>
</dbReference>
<keyword evidence="1" id="KW-0812">Transmembrane</keyword>
<dbReference type="PANTHER" id="PTHR12277:SF81">
    <property type="entry name" value="PROTEIN ABHD13"/>
    <property type="match status" value="1"/>
</dbReference>
<reference evidence="3 4" key="1">
    <citation type="submission" date="2016-06" db="EMBL/GenBank/DDBJ databases">
        <authorList>
            <person name="Kjaerup R.B."/>
            <person name="Dalgaard T.S."/>
            <person name="Juul-Madsen H.R."/>
        </authorList>
    </citation>
    <scope>NUCLEOTIDE SEQUENCE [LARGE SCALE GENOMIC DNA]</scope>
    <source>
        <strain evidence="3">3</strain>
    </source>
</reference>
<evidence type="ECO:0000313" key="3">
    <source>
        <dbReference type="EMBL" id="SBT05160.1"/>
    </source>
</evidence>
<dbReference type="PANTHER" id="PTHR12277">
    <property type="entry name" value="ALPHA/BETA HYDROLASE DOMAIN-CONTAINING PROTEIN"/>
    <property type="match status" value="1"/>
</dbReference>
<accession>A0A1A8XJ41</accession>
<dbReference type="AlphaFoldDB" id="A0A1A8XJ41"/>
<dbReference type="InterPro" id="IPR029058">
    <property type="entry name" value="AB_hydrolase_fold"/>
</dbReference>
<protein>
    <submittedName>
        <fullName evidence="3">Hydrolase with alpha/beta fold</fullName>
    </submittedName>
</protein>
<dbReference type="SUPFAM" id="SSF53474">
    <property type="entry name" value="alpha/beta-Hydrolases"/>
    <property type="match status" value="1"/>
</dbReference>
<dbReference type="Pfam" id="PF12146">
    <property type="entry name" value="Hydrolase_4"/>
    <property type="match status" value="1"/>
</dbReference>
<evidence type="ECO:0000313" key="4">
    <source>
        <dbReference type="Proteomes" id="UP000199169"/>
    </source>
</evidence>
<evidence type="ECO:0000259" key="2">
    <source>
        <dbReference type="Pfam" id="PF12146"/>
    </source>
</evidence>
<gene>
    <name evidence="3" type="ORF">ACCAA_20197</name>
</gene>
<sequence>MLSFALPHAGALDEPDGQERMDTVIEGCRSLTAGRPGWQRAAIVAAIVAGAAYLALLAWIYAYQEVLIFRPDRLPAAHRFVLCDTRDARDVHELSIEVGGETLSALHLKLPNPKGVVFFLHGNNGNLSTWFTHTDAYRAANYDLFMLDYRGYGKSGGHIESEAQLRADVLAAWRTVAPQYVGKRVVIYGRSLGTALAAGLAAQVQPDLTILVSPYCNVAQLMQAHYPWLPTGLLRYRLETCSDAGHVHSPLLLVHGEDDSLIPIQHSEQLLRVAPQARLLRIPGAAHADVHEFSAYTDELLRTLESL</sequence>
<keyword evidence="1" id="KW-1133">Transmembrane helix</keyword>
<keyword evidence="3" id="KW-0378">Hydrolase</keyword>
<feature type="transmembrane region" description="Helical" evidence="1">
    <location>
        <begin position="41"/>
        <end position="63"/>
    </location>
</feature>